<sequence>MENNRPDFMKNRPVAAPMNQVKDVYGSQKKSTRITLTVLLAAVDLVILVISLITGNYMVTLIFAPLLPLLVIAVIIGRRADRQNTPPQPSQHPDALFQEHDE</sequence>
<accession>A0A934WT97</accession>
<keyword evidence="8" id="KW-1185">Reference proteome</keyword>
<evidence type="ECO:0000256" key="2">
    <source>
        <dbReference type="ARBA" id="ARBA00022692"/>
    </source>
</evidence>
<gene>
    <name evidence="7" type="ORF">JKK62_13000</name>
</gene>
<feature type="transmembrane region" description="Helical" evidence="6">
    <location>
        <begin position="59"/>
        <end position="77"/>
    </location>
</feature>
<feature type="transmembrane region" description="Helical" evidence="6">
    <location>
        <begin position="34"/>
        <end position="53"/>
    </location>
</feature>
<evidence type="ECO:0000256" key="3">
    <source>
        <dbReference type="ARBA" id="ARBA00022989"/>
    </source>
</evidence>
<dbReference type="InterPro" id="IPR036640">
    <property type="entry name" value="ABC1_TM_sf"/>
</dbReference>
<name>A0A934WT97_9FIRM</name>
<keyword evidence="3 6" id="KW-1133">Transmembrane helix</keyword>
<evidence type="ECO:0000256" key="1">
    <source>
        <dbReference type="ARBA" id="ARBA00004651"/>
    </source>
</evidence>
<keyword evidence="4 6" id="KW-0472">Membrane</keyword>
<dbReference type="Proteomes" id="UP000633365">
    <property type="component" value="Unassembled WGS sequence"/>
</dbReference>
<dbReference type="RefSeq" id="WP_201428264.1">
    <property type="nucleotide sequence ID" value="NZ_JAEQMG010000142.1"/>
</dbReference>
<comment type="caution">
    <text evidence="7">The sequence shown here is derived from an EMBL/GenBank/DDBJ whole genome shotgun (WGS) entry which is preliminary data.</text>
</comment>
<evidence type="ECO:0000313" key="8">
    <source>
        <dbReference type="Proteomes" id="UP000633365"/>
    </source>
</evidence>
<proteinExistence type="predicted"/>
<evidence type="ECO:0000256" key="5">
    <source>
        <dbReference type="SAM" id="MobiDB-lite"/>
    </source>
</evidence>
<reference evidence="7" key="1">
    <citation type="submission" date="2021-01" db="EMBL/GenBank/DDBJ databases">
        <title>Genome public.</title>
        <authorList>
            <person name="Liu C."/>
            <person name="Sun Q."/>
        </authorList>
    </citation>
    <scope>NUCLEOTIDE SEQUENCE</scope>
    <source>
        <strain evidence="7">M6</strain>
    </source>
</reference>
<evidence type="ECO:0000256" key="4">
    <source>
        <dbReference type="ARBA" id="ARBA00023136"/>
    </source>
</evidence>
<evidence type="ECO:0000313" key="7">
    <source>
        <dbReference type="EMBL" id="MBK6089546.1"/>
    </source>
</evidence>
<organism evidence="7 8">
    <name type="scientific">Ruminococcus difficilis</name>
    <dbReference type="NCBI Taxonomy" id="2763069"/>
    <lineage>
        <taxon>Bacteria</taxon>
        <taxon>Bacillati</taxon>
        <taxon>Bacillota</taxon>
        <taxon>Clostridia</taxon>
        <taxon>Eubacteriales</taxon>
        <taxon>Oscillospiraceae</taxon>
        <taxon>Ruminococcus</taxon>
    </lineage>
</organism>
<protein>
    <submittedName>
        <fullName evidence="7">Uncharacterized protein</fullName>
    </submittedName>
</protein>
<dbReference type="GO" id="GO:0005524">
    <property type="term" value="F:ATP binding"/>
    <property type="evidence" value="ECO:0007669"/>
    <property type="project" value="InterPro"/>
</dbReference>
<dbReference type="SUPFAM" id="SSF90123">
    <property type="entry name" value="ABC transporter transmembrane region"/>
    <property type="match status" value="1"/>
</dbReference>
<keyword evidence="2 6" id="KW-0812">Transmembrane</keyword>
<evidence type="ECO:0000256" key="6">
    <source>
        <dbReference type="SAM" id="Phobius"/>
    </source>
</evidence>
<feature type="region of interest" description="Disordered" evidence="5">
    <location>
        <begin position="82"/>
        <end position="102"/>
    </location>
</feature>
<comment type="subcellular location">
    <subcellularLocation>
        <location evidence="1">Cell membrane</location>
        <topology evidence="1">Multi-pass membrane protein</topology>
    </subcellularLocation>
</comment>
<dbReference type="EMBL" id="JAEQMG010000142">
    <property type="protein sequence ID" value="MBK6089546.1"/>
    <property type="molecule type" value="Genomic_DNA"/>
</dbReference>
<dbReference type="GO" id="GO:0005886">
    <property type="term" value="C:plasma membrane"/>
    <property type="evidence" value="ECO:0007669"/>
    <property type="project" value="UniProtKB-SubCell"/>
</dbReference>
<dbReference type="AlphaFoldDB" id="A0A934WT97"/>